<dbReference type="PANTHER" id="PTHR24410:SF23">
    <property type="entry name" value="BTB DOMAIN-CONTAINING PROTEIN-RELATED"/>
    <property type="match status" value="1"/>
</dbReference>
<dbReference type="PROSITE" id="PS51886">
    <property type="entry name" value="TLDC"/>
    <property type="match status" value="1"/>
</dbReference>
<dbReference type="InterPro" id="IPR051481">
    <property type="entry name" value="BTB-POZ/Galectin-3-binding"/>
</dbReference>
<dbReference type="PROSITE" id="PS50097">
    <property type="entry name" value="BTB"/>
    <property type="match status" value="1"/>
</dbReference>
<dbReference type="InterPro" id="IPR011705">
    <property type="entry name" value="BACK"/>
</dbReference>
<evidence type="ECO:0000313" key="3">
    <source>
        <dbReference type="EMBL" id="CAG8605457.1"/>
    </source>
</evidence>
<comment type="caution">
    <text evidence="3">The sequence shown here is derived from an EMBL/GenBank/DDBJ whole genome shotgun (WGS) entry which is preliminary data.</text>
</comment>
<dbReference type="Gene3D" id="3.30.710.10">
    <property type="entry name" value="Potassium Channel Kv1.1, Chain A"/>
    <property type="match status" value="1"/>
</dbReference>
<dbReference type="SUPFAM" id="SSF54695">
    <property type="entry name" value="POZ domain"/>
    <property type="match status" value="1"/>
</dbReference>
<evidence type="ECO:0000259" key="2">
    <source>
        <dbReference type="PROSITE" id="PS51886"/>
    </source>
</evidence>
<accession>A0A9N9CMP2</accession>
<dbReference type="InterPro" id="IPR006571">
    <property type="entry name" value="TLDc_dom"/>
</dbReference>
<sequence>MRKEFYTTLSQDFSQLLEDSDDYNVNIKVGENVNTRNFLAHSAILRARSPYFKRALSDRWTVKKDGIISFTKSNISPSVFSLILKYIYSGILDLTEIPGTDCLNLLVASDELLLGELIEHIQDHFIERDTTWTMQNFSMVLRTATQIPSCKKLQDYCFESICNDPEPFFTSDDFLSLDMDILLDLIKCDNLEIKEADIWEFLIKWAINHTQGIREMKPTDVKKFSENNFRDLKKTVEPFIPYVRFYDISLKEFYYKVRPYQQVIPEPLLEDLMSVLMADTEPKLKNLPARAGNLIKGSNIITGKHACIISNWIDKKDALSTSEKHQLQFNLLYRGTSDGFNAASFHEKVDNRGKALVVIKLKDSEKIIGGFNASGWYGSRNTIMYGRTRRLNDYGSWLSNSDHFIFSFANRNDYKTRKIGRSDDAYGVYDTSNKMLQFGCGDLMLDNGQYGTCKKNNYDHNILDTENFVAEELEVFEVISPMIV</sequence>
<dbReference type="Pfam" id="PF07534">
    <property type="entry name" value="TLD"/>
    <property type="match status" value="1"/>
</dbReference>
<dbReference type="OrthoDB" id="1893551at2759"/>
<name>A0A9N9CMP2_9GLOM</name>
<gene>
    <name evidence="3" type="ORF">AMORRO_LOCUS7972</name>
</gene>
<dbReference type="PANTHER" id="PTHR24410">
    <property type="entry name" value="HL07962P-RELATED"/>
    <property type="match status" value="1"/>
</dbReference>
<evidence type="ECO:0000259" key="1">
    <source>
        <dbReference type="PROSITE" id="PS50097"/>
    </source>
</evidence>
<keyword evidence="4" id="KW-1185">Reference proteome</keyword>
<dbReference type="AlphaFoldDB" id="A0A9N9CMP2"/>
<dbReference type="Gene3D" id="1.25.40.420">
    <property type="match status" value="1"/>
</dbReference>
<feature type="domain" description="BTB" evidence="1">
    <location>
        <begin position="23"/>
        <end position="96"/>
    </location>
</feature>
<reference evidence="3" key="1">
    <citation type="submission" date="2021-06" db="EMBL/GenBank/DDBJ databases">
        <authorList>
            <person name="Kallberg Y."/>
            <person name="Tangrot J."/>
            <person name="Rosling A."/>
        </authorList>
    </citation>
    <scope>NUCLEOTIDE SEQUENCE</scope>
    <source>
        <strain evidence="3">CL551</strain>
    </source>
</reference>
<feature type="domain" description="TLDc" evidence="2">
    <location>
        <begin position="299"/>
        <end position="479"/>
    </location>
</feature>
<proteinExistence type="predicted"/>
<evidence type="ECO:0000313" key="4">
    <source>
        <dbReference type="Proteomes" id="UP000789342"/>
    </source>
</evidence>
<organism evidence="3 4">
    <name type="scientific">Acaulospora morrowiae</name>
    <dbReference type="NCBI Taxonomy" id="94023"/>
    <lineage>
        <taxon>Eukaryota</taxon>
        <taxon>Fungi</taxon>
        <taxon>Fungi incertae sedis</taxon>
        <taxon>Mucoromycota</taxon>
        <taxon>Glomeromycotina</taxon>
        <taxon>Glomeromycetes</taxon>
        <taxon>Diversisporales</taxon>
        <taxon>Acaulosporaceae</taxon>
        <taxon>Acaulospora</taxon>
    </lineage>
</organism>
<dbReference type="InterPro" id="IPR000210">
    <property type="entry name" value="BTB/POZ_dom"/>
</dbReference>
<dbReference type="Proteomes" id="UP000789342">
    <property type="component" value="Unassembled WGS sequence"/>
</dbReference>
<dbReference type="Pfam" id="PF07707">
    <property type="entry name" value="BACK"/>
    <property type="match status" value="1"/>
</dbReference>
<dbReference type="EMBL" id="CAJVPV010006451">
    <property type="protein sequence ID" value="CAG8605457.1"/>
    <property type="molecule type" value="Genomic_DNA"/>
</dbReference>
<protein>
    <submittedName>
        <fullName evidence="3">2808_t:CDS:1</fullName>
    </submittedName>
</protein>
<dbReference type="SMART" id="SM00225">
    <property type="entry name" value="BTB"/>
    <property type="match status" value="1"/>
</dbReference>
<dbReference type="CDD" id="cd18186">
    <property type="entry name" value="BTB_POZ_ZBTB_KLHL-like"/>
    <property type="match status" value="1"/>
</dbReference>
<dbReference type="InterPro" id="IPR011333">
    <property type="entry name" value="SKP1/BTB/POZ_sf"/>
</dbReference>
<dbReference type="Pfam" id="PF00651">
    <property type="entry name" value="BTB"/>
    <property type="match status" value="1"/>
</dbReference>